<keyword evidence="12" id="KW-1185">Reference proteome</keyword>
<dbReference type="InterPro" id="IPR011701">
    <property type="entry name" value="MFS"/>
</dbReference>
<dbReference type="EMBL" id="CP001854">
    <property type="protein sequence ID" value="ADB54134.1"/>
    <property type="molecule type" value="Genomic_DNA"/>
</dbReference>
<protein>
    <submittedName>
        <fullName evidence="11">Major facilitator superfamily MFS_1</fullName>
    </submittedName>
</protein>
<dbReference type="SUPFAM" id="SSF103473">
    <property type="entry name" value="MFS general substrate transporter"/>
    <property type="match status" value="1"/>
</dbReference>
<dbReference type="Pfam" id="PF07690">
    <property type="entry name" value="MFS_1"/>
    <property type="match status" value="1"/>
</dbReference>
<dbReference type="PANTHER" id="PTHR23501">
    <property type="entry name" value="MAJOR FACILITATOR SUPERFAMILY"/>
    <property type="match status" value="1"/>
</dbReference>
<comment type="similarity">
    <text evidence="2">Belongs to the major facilitator superfamily. TCR/Tet family.</text>
</comment>
<comment type="subcellular location">
    <subcellularLocation>
        <location evidence="1">Cell inner membrane</location>
        <topology evidence="1">Multi-pass membrane protein</topology>
    </subcellularLocation>
</comment>
<sequence precursor="true">MDLPTLSPARQRLLLAAVMSGLLLAMLDQTIVGTALPTITEQLDGGSLYVWAITAYLVPATVSLPLYARLSDRYGRRALLLCGMALFLLGSASAGAAQTMEQLIAARALQGLGAGALEALPFILVADLFGGRRNAALQGALAGLMGVSFIAGPLVGGFLTDHVGWRSVFYVNLPIGIAAMAAVAAVLPAQLGRSERRDTPLDLAGIALLTVGVGLLLVGLGERGHASAGGAPPGWTEPRTGGLIAAGLALLVAFVAVERRAAAPIVPLSLFARRRTAVLLAAAATGGFGLYAGVLLLPRYFQLVRDVSATHSGLLIYPLLLGLVVSVNVGAALIVRRLEFRRVLLGGCALTTLGALGFAGFDAGTPDWQSLLFMALLGFGVGPLLSGVQIAIQRSVAPAAIGGAMGTLLLLRQVGGAVALAAAETVYVGRLHAGETDAARATGIGVGSLALVGAVLAALALMSLPRGGGRLPAPPPAPDAADAAEQEPEAAVRA</sequence>
<keyword evidence="5 9" id="KW-0812">Transmembrane</keyword>
<dbReference type="Gene3D" id="1.20.1720.10">
    <property type="entry name" value="Multidrug resistance protein D"/>
    <property type="match status" value="1"/>
</dbReference>
<dbReference type="GO" id="GO:0005886">
    <property type="term" value="C:plasma membrane"/>
    <property type="evidence" value="ECO:0007669"/>
    <property type="project" value="UniProtKB-SubCell"/>
</dbReference>
<evidence type="ECO:0000313" key="12">
    <source>
        <dbReference type="Proteomes" id="UP000008229"/>
    </source>
</evidence>
<keyword evidence="3" id="KW-0813">Transport</keyword>
<feature type="transmembrane region" description="Helical" evidence="9">
    <location>
        <begin position="109"/>
        <end position="129"/>
    </location>
</feature>
<feature type="transmembrane region" description="Helical" evidence="9">
    <location>
        <begin position="79"/>
        <end position="97"/>
    </location>
</feature>
<dbReference type="AlphaFoldDB" id="D3F1V3"/>
<evidence type="ECO:0000256" key="8">
    <source>
        <dbReference type="SAM" id="MobiDB-lite"/>
    </source>
</evidence>
<name>D3F1V3_CONWI</name>
<dbReference type="KEGG" id="cwo:Cwoe_5733"/>
<dbReference type="HOGENOM" id="CLU_000960_2_7_11"/>
<dbReference type="PANTHER" id="PTHR23501:SF191">
    <property type="entry name" value="VACUOLAR BASIC AMINO ACID TRANSPORTER 4"/>
    <property type="match status" value="1"/>
</dbReference>
<feature type="transmembrane region" description="Helical" evidence="9">
    <location>
        <begin position="168"/>
        <end position="189"/>
    </location>
</feature>
<evidence type="ECO:0000256" key="2">
    <source>
        <dbReference type="ARBA" id="ARBA00007520"/>
    </source>
</evidence>
<reference evidence="11 12" key="1">
    <citation type="journal article" date="2010" name="Stand. Genomic Sci.">
        <title>Complete genome sequence of Conexibacter woesei type strain (ID131577).</title>
        <authorList>
            <person name="Pukall R."/>
            <person name="Lapidus A."/>
            <person name="Glavina Del Rio T."/>
            <person name="Copeland A."/>
            <person name="Tice H."/>
            <person name="Cheng J.-F."/>
            <person name="Lucas S."/>
            <person name="Chen F."/>
            <person name="Nolan M."/>
            <person name="Bruce D."/>
            <person name="Goodwin L."/>
            <person name="Pitluck S."/>
            <person name="Mavromatis K."/>
            <person name="Ivanova N."/>
            <person name="Ovchinnikova G."/>
            <person name="Pati A."/>
            <person name="Chen A."/>
            <person name="Palaniappan K."/>
            <person name="Land M."/>
            <person name="Hauser L."/>
            <person name="Chang Y.-J."/>
            <person name="Jeffries C.D."/>
            <person name="Chain P."/>
            <person name="Meincke L."/>
            <person name="Sims D."/>
            <person name="Brettin T."/>
            <person name="Detter J.C."/>
            <person name="Rohde M."/>
            <person name="Goeker M."/>
            <person name="Bristow J."/>
            <person name="Eisen J.A."/>
            <person name="Markowitz V."/>
            <person name="Kyrpides N.C."/>
            <person name="Klenk H.-P."/>
            <person name="Hugenholtz P."/>
        </authorList>
    </citation>
    <scope>NUCLEOTIDE SEQUENCE [LARGE SCALE GENOMIC DNA]</scope>
    <source>
        <strain evidence="12">DSM 14684 / CIP 108061 / JCM 11494 / NBRC 100937 / ID131577</strain>
    </source>
</reference>
<dbReference type="InterPro" id="IPR020846">
    <property type="entry name" value="MFS_dom"/>
</dbReference>
<feature type="region of interest" description="Disordered" evidence="8">
    <location>
        <begin position="470"/>
        <end position="494"/>
    </location>
</feature>
<evidence type="ECO:0000256" key="5">
    <source>
        <dbReference type="ARBA" id="ARBA00022692"/>
    </source>
</evidence>
<dbReference type="OrthoDB" id="7375466at2"/>
<evidence type="ECO:0000256" key="7">
    <source>
        <dbReference type="ARBA" id="ARBA00023136"/>
    </source>
</evidence>
<dbReference type="eggNOG" id="COG0477">
    <property type="taxonomic scope" value="Bacteria"/>
</dbReference>
<dbReference type="PROSITE" id="PS50850">
    <property type="entry name" value="MFS"/>
    <property type="match status" value="1"/>
</dbReference>
<evidence type="ECO:0000313" key="11">
    <source>
        <dbReference type="EMBL" id="ADB54134.1"/>
    </source>
</evidence>
<accession>D3F1V3</accession>
<feature type="transmembrane region" description="Helical" evidence="9">
    <location>
        <begin position="278"/>
        <end position="301"/>
    </location>
</feature>
<keyword evidence="7 9" id="KW-0472">Membrane</keyword>
<feature type="transmembrane region" description="Helical" evidence="9">
    <location>
        <begin position="136"/>
        <end position="156"/>
    </location>
</feature>
<feature type="transmembrane region" description="Helical" evidence="9">
    <location>
        <begin position="443"/>
        <end position="464"/>
    </location>
</feature>
<dbReference type="Gene3D" id="1.20.1250.20">
    <property type="entry name" value="MFS general substrate transporter like domains"/>
    <property type="match status" value="1"/>
</dbReference>
<dbReference type="Proteomes" id="UP000008229">
    <property type="component" value="Chromosome"/>
</dbReference>
<evidence type="ECO:0000256" key="9">
    <source>
        <dbReference type="SAM" id="Phobius"/>
    </source>
</evidence>
<evidence type="ECO:0000256" key="1">
    <source>
        <dbReference type="ARBA" id="ARBA00004429"/>
    </source>
</evidence>
<evidence type="ECO:0000256" key="4">
    <source>
        <dbReference type="ARBA" id="ARBA00022475"/>
    </source>
</evidence>
<evidence type="ECO:0000256" key="3">
    <source>
        <dbReference type="ARBA" id="ARBA00022448"/>
    </source>
</evidence>
<dbReference type="RefSeq" id="WP_012937185.1">
    <property type="nucleotide sequence ID" value="NC_013739.1"/>
</dbReference>
<evidence type="ECO:0000256" key="6">
    <source>
        <dbReference type="ARBA" id="ARBA00022989"/>
    </source>
</evidence>
<feature type="transmembrane region" description="Helical" evidence="9">
    <location>
        <begin position="313"/>
        <end position="335"/>
    </location>
</feature>
<reference evidence="12" key="2">
    <citation type="submission" date="2010-01" db="EMBL/GenBank/DDBJ databases">
        <title>The complete genome of Conexibacter woesei DSM 14684.</title>
        <authorList>
            <consortium name="US DOE Joint Genome Institute (JGI-PGF)"/>
            <person name="Lucas S."/>
            <person name="Copeland A."/>
            <person name="Lapidus A."/>
            <person name="Glavina del Rio T."/>
            <person name="Dalin E."/>
            <person name="Tice H."/>
            <person name="Bruce D."/>
            <person name="Goodwin L."/>
            <person name="Pitluck S."/>
            <person name="Kyrpides N."/>
            <person name="Mavromatis K."/>
            <person name="Ivanova N."/>
            <person name="Mikhailova N."/>
            <person name="Chertkov O."/>
            <person name="Brettin T."/>
            <person name="Detter J.C."/>
            <person name="Han C."/>
            <person name="Larimer F."/>
            <person name="Land M."/>
            <person name="Hauser L."/>
            <person name="Markowitz V."/>
            <person name="Cheng J.-F."/>
            <person name="Hugenholtz P."/>
            <person name="Woyke T."/>
            <person name="Wu D."/>
            <person name="Pukall R."/>
            <person name="Steenblock K."/>
            <person name="Schneider S."/>
            <person name="Klenk H.-P."/>
            <person name="Eisen J.A."/>
        </authorList>
    </citation>
    <scope>NUCLEOTIDE SEQUENCE [LARGE SCALE GENOMIC DNA]</scope>
    <source>
        <strain evidence="12">DSM 14684 / CIP 108061 / JCM 11494 / NBRC 100937 / ID131577</strain>
    </source>
</reference>
<feature type="transmembrane region" description="Helical" evidence="9">
    <location>
        <begin position="371"/>
        <end position="392"/>
    </location>
</feature>
<proteinExistence type="inferred from homology"/>
<feature type="domain" description="Major facilitator superfamily (MFS) profile" evidence="10">
    <location>
        <begin position="14"/>
        <end position="465"/>
    </location>
</feature>
<keyword evidence="4" id="KW-1003">Cell membrane</keyword>
<feature type="transmembrane region" description="Helical" evidence="9">
    <location>
        <begin position="49"/>
        <end position="67"/>
    </location>
</feature>
<gene>
    <name evidence="11" type="ordered locus">Cwoe_5733</name>
</gene>
<evidence type="ECO:0000259" key="10">
    <source>
        <dbReference type="PROSITE" id="PS50850"/>
    </source>
</evidence>
<feature type="transmembrane region" description="Helical" evidence="9">
    <location>
        <begin position="240"/>
        <end position="257"/>
    </location>
</feature>
<feature type="transmembrane region" description="Helical" evidence="9">
    <location>
        <begin position="342"/>
        <end position="359"/>
    </location>
</feature>
<dbReference type="GO" id="GO:0022857">
    <property type="term" value="F:transmembrane transporter activity"/>
    <property type="evidence" value="ECO:0007669"/>
    <property type="project" value="InterPro"/>
</dbReference>
<feature type="transmembrane region" description="Helical" evidence="9">
    <location>
        <begin position="399"/>
        <end position="423"/>
    </location>
</feature>
<dbReference type="InterPro" id="IPR036259">
    <property type="entry name" value="MFS_trans_sf"/>
</dbReference>
<keyword evidence="6 9" id="KW-1133">Transmembrane helix</keyword>
<feature type="transmembrane region" description="Helical" evidence="9">
    <location>
        <begin position="201"/>
        <end position="220"/>
    </location>
</feature>
<organism evidence="11 12">
    <name type="scientific">Conexibacter woesei (strain DSM 14684 / CCUG 47730 / CIP 108061 / JCM 11494 / NBRC 100937 / ID131577)</name>
    <dbReference type="NCBI Taxonomy" id="469383"/>
    <lineage>
        <taxon>Bacteria</taxon>
        <taxon>Bacillati</taxon>
        <taxon>Actinomycetota</taxon>
        <taxon>Thermoleophilia</taxon>
        <taxon>Solirubrobacterales</taxon>
        <taxon>Conexibacteraceae</taxon>
        <taxon>Conexibacter</taxon>
    </lineage>
</organism>
<dbReference type="FunFam" id="1.20.1720.10:FF:000004">
    <property type="entry name" value="EmrB/QacA family drug resistance transporter"/>
    <property type="match status" value="1"/>
</dbReference>